<keyword evidence="3" id="KW-1185">Reference proteome</keyword>
<dbReference type="Proteomes" id="UP000257109">
    <property type="component" value="Unassembled WGS sequence"/>
</dbReference>
<comment type="caution">
    <text evidence="2">The sequence shown here is derived from an EMBL/GenBank/DDBJ whole genome shotgun (WGS) entry which is preliminary data.</text>
</comment>
<accession>A0A371EDZ0</accession>
<dbReference type="PANTHER" id="PTHR11439:SF483">
    <property type="entry name" value="PEPTIDE SYNTHASE GLIP-LIKE, PUTATIVE (AFU_ORTHOLOGUE AFUA_3G12920)-RELATED"/>
    <property type="match status" value="1"/>
</dbReference>
<evidence type="ECO:0000313" key="3">
    <source>
        <dbReference type="Proteomes" id="UP000257109"/>
    </source>
</evidence>
<gene>
    <name evidence="2" type="ORF">CR513_57207</name>
</gene>
<dbReference type="OrthoDB" id="113257at2759"/>
<feature type="region of interest" description="Disordered" evidence="1">
    <location>
        <begin position="258"/>
        <end position="308"/>
    </location>
</feature>
<organism evidence="2 3">
    <name type="scientific">Mucuna pruriens</name>
    <name type="common">Velvet bean</name>
    <name type="synonym">Dolichos pruriens</name>
    <dbReference type="NCBI Taxonomy" id="157652"/>
    <lineage>
        <taxon>Eukaryota</taxon>
        <taxon>Viridiplantae</taxon>
        <taxon>Streptophyta</taxon>
        <taxon>Embryophyta</taxon>
        <taxon>Tracheophyta</taxon>
        <taxon>Spermatophyta</taxon>
        <taxon>Magnoliopsida</taxon>
        <taxon>eudicotyledons</taxon>
        <taxon>Gunneridae</taxon>
        <taxon>Pentapetalae</taxon>
        <taxon>rosids</taxon>
        <taxon>fabids</taxon>
        <taxon>Fabales</taxon>
        <taxon>Fabaceae</taxon>
        <taxon>Papilionoideae</taxon>
        <taxon>50 kb inversion clade</taxon>
        <taxon>NPAAA clade</taxon>
        <taxon>indigoferoid/millettioid clade</taxon>
        <taxon>Phaseoleae</taxon>
        <taxon>Mucuna</taxon>
    </lineage>
</organism>
<dbReference type="EMBL" id="QJKJ01014469">
    <property type="protein sequence ID" value="RDX64255.1"/>
    <property type="molecule type" value="Genomic_DNA"/>
</dbReference>
<feature type="non-terminal residue" evidence="2">
    <location>
        <position position="1"/>
    </location>
</feature>
<dbReference type="STRING" id="157652.A0A371EDZ0"/>
<evidence type="ECO:0000313" key="2">
    <source>
        <dbReference type="EMBL" id="RDX64255.1"/>
    </source>
</evidence>
<dbReference type="CDD" id="cd09272">
    <property type="entry name" value="RNase_HI_RT_Ty1"/>
    <property type="match status" value="1"/>
</dbReference>
<evidence type="ECO:0000256" key="1">
    <source>
        <dbReference type="SAM" id="MobiDB-lite"/>
    </source>
</evidence>
<sequence>MGTLMHPTFVHTIDESDKRYIKDTTNLRLLLKKSNEHKLATFYDANYARDRIERKNTSGVYHFIGANLVSWSSKRQGTIAMSTVKVEYFCYCVTHNFNEYKLAGFYDVDYARDKIERKSTSRVYHFIEANLVSWSSKKQGTIAICYHLPKNLILHSIVKYIKIKHHFIRDYVQKGIFNLEFVRVQVVVDIGSISKVIGCKHQGNIPFKGRETMLGGDDLFGYKQYVFGKTNINQMNLSIQLRLLEIVVEDEKPLVDEEVSEALSKGQSKEQSSNEASSMTTTKSSTKKRKIIFSNDVESDDKAPYPQD</sequence>
<name>A0A371EDZ0_MUCPR</name>
<protein>
    <submittedName>
        <fullName evidence="2">Mitochondrial protein</fullName>
    </submittedName>
</protein>
<proteinExistence type="predicted"/>
<reference evidence="2" key="1">
    <citation type="submission" date="2018-05" db="EMBL/GenBank/DDBJ databases">
        <title>Draft genome of Mucuna pruriens seed.</title>
        <authorList>
            <person name="Nnadi N.E."/>
            <person name="Vos R."/>
            <person name="Hasami M.H."/>
            <person name="Devisetty U.K."/>
            <person name="Aguiy J.C."/>
        </authorList>
    </citation>
    <scope>NUCLEOTIDE SEQUENCE [LARGE SCALE GENOMIC DNA]</scope>
    <source>
        <strain evidence="2">JCA_2017</strain>
    </source>
</reference>
<dbReference type="AlphaFoldDB" id="A0A371EDZ0"/>
<dbReference type="PANTHER" id="PTHR11439">
    <property type="entry name" value="GAG-POL-RELATED RETROTRANSPOSON"/>
    <property type="match status" value="1"/>
</dbReference>
<feature type="compositionally biased region" description="Polar residues" evidence="1">
    <location>
        <begin position="265"/>
        <end position="276"/>
    </location>
</feature>